<dbReference type="WBParaSite" id="GPLIN_001623200">
    <property type="protein sequence ID" value="GPLIN_001623200"/>
    <property type="gene ID" value="GPLIN_001623200"/>
</dbReference>
<proteinExistence type="predicted"/>
<keyword evidence="1" id="KW-1133">Transmembrane helix</keyword>
<organism evidence="2 3">
    <name type="scientific">Globodera pallida</name>
    <name type="common">Potato cyst nematode worm</name>
    <name type="synonym">Heterodera pallida</name>
    <dbReference type="NCBI Taxonomy" id="36090"/>
    <lineage>
        <taxon>Eukaryota</taxon>
        <taxon>Metazoa</taxon>
        <taxon>Ecdysozoa</taxon>
        <taxon>Nematoda</taxon>
        <taxon>Chromadorea</taxon>
        <taxon>Rhabditida</taxon>
        <taxon>Tylenchina</taxon>
        <taxon>Tylenchomorpha</taxon>
        <taxon>Tylenchoidea</taxon>
        <taxon>Heteroderidae</taxon>
        <taxon>Heteroderinae</taxon>
        <taxon>Globodera</taxon>
    </lineage>
</organism>
<reference evidence="2" key="2">
    <citation type="submission" date="2014-05" db="EMBL/GenBank/DDBJ databases">
        <title>The genome and life-stage specific transcriptomes of Globodera pallida elucidate key aspects of plant parasitism by a cyst nematode.</title>
        <authorList>
            <person name="Cotton J.A."/>
            <person name="Lilley C.J."/>
            <person name="Jones L.M."/>
            <person name="Kikuchi T."/>
            <person name="Reid A.J."/>
            <person name="Thorpe P."/>
            <person name="Tsai I.J."/>
            <person name="Beasley H."/>
            <person name="Blok V."/>
            <person name="Cock P.J.A."/>
            <person name="Van den Akker S.E."/>
            <person name="Holroyd N."/>
            <person name="Hunt M."/>
            <person name="Mantelin S."/>
            <person name="Naghra H."/>
            <person name="Pain A."/>
            <person name="Palomares-Rius J.E."/>
            <person name="Zarowiecki M."/>
            <person name="Berriman M."/>
            <person name="Jones J.T."/>
            <person name="Urwin P.E."/>
        </authorList>
    </citation>
    <scope>NUCLEOTIDE SEQUENCE [LARGE SCALE GENOMIC DNA]</scope>
    <source>
        <strain evidence="2">Lindley</strain>
    </source>
</reference>
<dbReference type="AlphaFoldDB" id="A0A183CTM4"/>
<keyword evidence="1" id="KW-0472">Membrane</keyword>
<accession>A0A183CTM4</accession>
<feature type="transmembrane region" description="Helical" evidence="1">
    <location>
        <begin position="12"/>
        <end position="35"/>
    </location>
</feature>
<reference evidence="3" key="3">
    <citation type="submission" date="2016-06" db="UniProtKB">
        <authorList>
            <consortium name="WormBaseParasite"/>
        </authorList>
    </citation>
    <scope>IDENTIFICATION</scope>
</reference>
<keyword evidence="2" id="KW-1185">Reference proteome</keyword>
<sequence length="58" mass="6122">LVEKRSTSPMVVVMPAVLAASTAIAASSMVASSMLTMTAAKRRQHDYGINRNAGDTKK</sequence>
<dbReference type="Proteomes" id="UP000050741">
    <property type="component" value="Unassembled WGS sequence"/>
</dbReference>
<protein>
    <submittedName>
        <fullName evidence="3">Col_cuticle_N domain-containing protein</fullName>
    </submittedName>
</protein>
<evidence type="ECO:0000313" key="2">
    <source>
        <dbReference type="Proteomes" id="UP000050741"/>
    </source>
</evidence>
<evidence type="ECO:0000313" key="3">
    <source>
        <dbReference type="WBParaSite" id="GPLIN_001623200"/>
    </source>
</evidence>
<keyword evidence="1" id="KW-0812">Transmembrane</keyword>
<reference evidence="2" key="1">
    <citation type="submission" date="2013-12" db="EMBL/GenBank/DDBJ databases">
        <authorList>
            <person name="Aslett M."/>
        </authorList>
    </citation>
    <scope>NUCLEOTIDE SEQUENCE [LARGE SCALE GENOMIC DNA]</scope>
    <source>
        <strain evidence="2">Lindley</strain>
    </source>
</reference>
<name>A0A183CTM4_GLOPA</name>
<evidence type="ECO:0000256" key="1">
    <source>
        <dbReference type="SAM" id="Phobius"/>
    </source>
</evidence>